<gene>
    <name evidence="6" type="ORF">D6C83_01681</name>
</gene>
<dbReference type="InterPro" id="IPR002893">
    <property type="entry name" value="Znf_MYND"/>
</dbReference>
<dbReference type="Gene3D" id="6.10.140.2220">
    <property type="match status" value="1"/>
</dbReference>
<dbReference type="SUPFAM" id="SSF144232">
    <property type="entry name" value="HIT/MYND zinc finger-like"/>
    <property type="match status" value="1"/>
</dbReference>
<proteinExistence type="predicted"/>
<evidence type="ECO:0000313" key="6">
    <source>
        <dbReference type="EMBL" id="TIA68145.1"/>
    </source>
</evidence>
<evidence type="ECO:0000256" key="3">
    <source>
        <dbReference type="ARBA" id="ARBA00022833"/>
    </source>
</evidence>
<comment type="caution">
    <text evidence="6">The sequence shown here is derived from an EMBL/GenBank/DDBJ whole genome shotgun (WGS) entry which is preliminary data.</text>
</comment>
<dbReference type="Pfam" id="PF01753">
    <property type="entry name" value="zf-MYND"/>
    <property type="match status" value="1"/>
</dbReference>
<dbReference type="Proteomes" id="UP000304947">
    <property type="component" value="Unassembled WGS sequence"/>
</dbReference>
<dbReference type="PROSITE" id="PS01360">
    <property type="entry name" value="ZF_MYND_1"/>
    <property type="match status" value="1"/>
</dbReference>
<keyword evidence="1" id="KW-0479">Metal-binding</keyword>
<dbReference type="GO" id="GO:0008270">
    <property type="term" value="F:zinc ion binding"/>
    <property type="evidence" value="ECO:0007669"/>
    <property type="project" value="UniProtKB-KW"/>
</dbReference>
<reference evidence="6 7" key="1">
    <citation type="submission" date="2018-10" db="EMBL/GenBank/DDBJ databases">
        <title>Fifty Aureobasidium pullulans genomes reveal a recombining polyextremotolerant generalist.</title>
        <authorList>
            <person name="Gostincar C."/>
            <person name="Turk M."/>
            <person name="Zajc J."/>
            <person name="Gunde-Cimerman N."/>
        </authorList>
    </citation>
    <scope>NUCLEOTIDE SEQUENCE [LARGE SCALE GENOMIC DNA]</scope>
    <source>
        <strain evidence="6 7">EXF-3380</strain>
    </source>
</reference>
<evidence type="ECO:0000256" key="4">
    <source>
        <dbReference type="PROSITE-ProRule" id="PRU00134"/>
    </source>
</evidence>
<protein>
    <recommendedName>
        <fullName evidence="5">MYND-type domain-containing protein</fullName>
    </recommendedName>
</protein>
<keyword evidence="2 4" id="KW-0863">Zinc-finger</keyword>
<dbReference type="PROSITE" id="PS50865">
    <property type="entry name" value="ZF_MYND_2"/>
    <property type="match status" value="1"/>
</dbReference>
<dbReference type="EMBL" id="QZBU01000318">
    <property type="protein sequence ID" value="TIA68145.1"/>
    <property type="molecule type" value="Genomic_DNA"/>
</dbReference>
<evidence type="ECO:0000256" key="1">
    <source>
        <dbReference type="ARBA" id="ARBA00022723"/>
    </source>
</evidence>
<sequence>MAPCSNGACKNNGTRACSRCKNASYCSTACQKVAWLKHKDVCVKPGVSTASKVVEYVRSGTFNFMGLPRELRDKIYKELAVFHFSSEDRYKHARFSIPQGTPHIDIVERDAAYEIERSVMISPGTLLGTSLIGRKIPCPRAKIVGLLLANKQISHELLEIAVSQNVFLVPVNETIELNSPGNIFRRKFNPSLVSKIERLHINVCTEIDPFDDSYHLGVSKVQKSMVHVVRTLNEAGTTLKSLTVRYMSCYPGEVEEMRHDADALSCAFYLHGANIATALEALTTPVKQFSAYGDISGLDLKRMYHHFNLPFEIEKPRYHLDRWGQKSSGFAGFTFPPDMEREHCRSSKARRARLEIIRGFSTPSSESMWQLKRRLGLSRI</sequence>
<name>A0A4T0E337_AURPU</name>
<organism evidence="6 7">
    <name type="scientific">Aureobasidium pullulans</name>
    <name type="common">Black yeast</name>
    <name type="synonym">Pullularia pullulans</name>
    <dbReference type="NCBI Taxonomy" id="5580"/>
    <lineage>
        <taxon>Eukaryota</taxon>
        <taxon>Fungi</taxon>
        <taxon>Dikarya</taxon>
        <taxon>Ascomycota</taxon>
        <taxon>Pezizomycotina</taxon>
        <taxon>Dothideomycetes</taxon>
        <taxon>Dothideomycetidae</taxon>
        <taxon>Dothideales</taxon>
        <taxon>Saccotheciaceae</taxon>
        <taxon>Aureobasidium</taxon>
    </lineage>
</organism>
<accession>A0A4T0E337</accession>
<evidence type="ECO:0000259" key="5">
    <source>
        <dbReference type="PROSITE" id="PS50865"/>
    </source>
</evidence>
<keyword evidence="3" id="KW-0862">Zinc</keyword>
<evidence type="ECO:0000313" key="7">
    <source>
        <dbReference type="Proteomes" id="UP000304947"/>
    </source>
</evidence>
<dbReference type="AlphaFoldDB" id="A0A4T0E337"/>
<evidence type="ECO:0000256" key="2">
    <source>
        <dbReference type="ARBA" id="ARBA00022771"/>
    </source>
</evidence>
<feature type="domain" description="MYND-type" evidence="5">
    <location>
        <begin position="1"/>
        <end position="42"/>
    </location>
</feature>